<dbReference type="PANTHER" id="PTHR34934">
    <property type="entry name" value="FLAVIN-DEPENDENT THYMIDYLATE SYNTHASE"/>
    <property type="match status" value="1"/>
</dbReference>
<dbReference type="InterPro" id="IPR003669">
    <property type="entry name" value="Thymidylate_synthase_ThyX"/>
</dbReference>
<dbReference type="EMBL" id="DUTP01000006">
    <property type="protein sequence ID" value="HHX99696.1"/>
    <property type="molecule type" value="Genomic_DNA"/>
</dbReference>
<sequence>MKMVFHKNLNIATVRSNSSWNKFVVHTLLQNTSSKQPSINAYLAARYSRSSDSILDIASEVMGKGVDAAERLEKIFAGYGHKSVGDMADLFVCIENIPMYMAMKLFYMNSVVSGQERSTRYQDFSNPQFVRIPEEVCSSVEVRKEYDRLILKQMNDYRELKNPTSEALAKFFKINEESPQEVSALKSRSFDTLRYLLPYGLDTSAAYLMSARNWSENISYLCSGSSIVGEEVSSLLLNLLGDSDLEARGYIREADGLIRHTEANCSRATSTQEILEYMGKRLDRKQEFDIGLNDMETVKVSYSPEFSECLVSHYEALLNPLGSASEYEFSEEDQEEIGEILFENHNHHNQLGNIGQSGAVKIEGFSSLGVLKDLNRHRSFERFIPLFHDEIDMDQELDRRSDECFYLCNYLDLAPLKSLRQEYVNRLVETYDAIKEWRQSAKKSMSLDVCNEFTKYLLPHAHATRYIFYASFDDLQYTINLRVRNGGHIAYRTLVYEWLRKLYEKDAIWGGLLKRIITPSVSDKGQFVDRS</sequence>
<dbReference type="GO" id="GO:0006231">
    <property type="term" value="P:dTMP biosynthetic process"/>
    <property type="evidence" value="ECO:0007669"/>
    <property type="project" value="InterPro"/>
</dbReference>
<dbReference type="Gene3D" id="3.30.1360.170">
    <property type="match status" value="2"/>
</dbReference>
<evidence type="ECO:0000313" key="2">
    <source>
        <dbReference type="Proteomes" id="UP000576550"/>
    </source>
</evidence>
<dbReference type="Proteomes" id="UP000576550">
    <property type="component" value="Unassembled WGS sequence"/>
</dbReference>
<name>A0A832QDY2_9BACT</name>
<proteinExistence type="predicted"/>
<dbReference type="GO" id="GO:0004799">
    <property type="term" value="F:thymidylate synthase activity"/>
    <property type="evidence" value="ECO:0007669"/>
    <property type="project" value="TreeGrafter"/>
</dbReference>
<dbReference type="GO" id="GO:0070402">
    <property type="term" value="F:NADPH binding"/>
    <property type="evidence" value="ECO:0007669"/>
    <property type="project" value="TreeGrafter"/>
</dbReference>
<protein>
    <submittedName>
        <fullName evidence="1">FAD-dependent thymidylate synthase</fullName>
    </submittedName>
</protein>
<reference evidence="1 2" key="1">
    <citation type="journal article" date="2020" name="Biotechnol. Biofuels">
        <title>New insights from the biogas microbiome by comprehensive genome-resolved metagenomics of nearly 1600 species originating from multiple anaerobic digesters.</title>
        <authorList>
            <person name="Campanaro S."/>
            <person name="Treu L."/>
            <person name="Rodriguez-R L.M."/>
            <person name="Kovalovszki A."/>
            <person name="Ziels R.M."/>
            <person name="Maus I."/>
            <person name="Zhu X."/>
            <person name="Kougias P.G."/>
            <person name="Basile A."/>
            <person name="Luo G."/>
            <person name="Schluter A."/>
            <person name="Konstantinidis K.T."/>
            <person name="Angelidaki I."/>
        </authorList>
    </citation>
    <scope>NUCLEOTIDE SEQUENCE [LARGE SCALE GENOMIC DNA]</scope>
    <source>
        <strain evidence="1">AS05jafATM_89</strain>
    </source>
</reference>
<dbReference type="GO" id="GO:0050797">
    <property type="term" value="F:thymidylate synthase (FAD) activity"/>
    <property type="evidence" value="ECO:0007669"/>
    <property type="project" value="InterPro"/>
</dbReference>
<dbReference type="SUPFAM" id="SSF69796">
    <property type="entry name" value="Thymidylate synthase-complementing protein Thy1"/>
    <property type="match status" value="2"/>
</dbReference>
<organism evidence="1 2">
    <name type="scientific">Candidatus Dojkabacteria bacterium</name>
    <dbReference type="NCBI Taxonomy" id="2099670"/>
    <lineage>
        <taxon>Bacteria</taxon>
        <taxon>Candidatus Dojkabacteria</taxon>
    </lineage>
</organism>
<gene>
    <name evidence="1" type="ORF">GX533_03435</name>
</gene>
<accession>A0A832QDY2</accession>
<dbReference type="GO" id="GO:0050660">
    <property type="term" value="F:flavin adenine dinucleotide binding"/>
    <property type="evidence" value="ECO:0007669"/>
    <property type="project" value="InterPro"/>
</dbReference>
<comment type="caution">
    <text evidence="1">The sequence shown here is derived from an EMBL/GenBank/DDBJ whole genome shotgun (WGS) entry which is preliminary data.</text>
</comment>
<dbReference type="AlphaFoldDB" id="A0A832QDY2"/>
<dbReference type="PROSITE" id="PS51331">
    <property type="entry name" value="THYX"/>
    <property type="match status" value="1"/>
</dbReference>
<evidence type="ECO:0000313" key="1">
    <source>
        <dbReference type="EMBL" id="HHX99696.1"/>
    </source>
</evidence>
<dbReference type="PANTHER" id="PTHR34934:SF1">
    <property type="entry name" value="FLAVIN-DEPENDENT THYMIDYLATE SYNTHASE"/>
    <property type="match status" value="1"/>
</dbReference>
<dbReference type="Pfam" id="PF02511">
    <property type="entry name" value="Thy1"/>
    <property type="match status" value="1"/>
</dbReference>
<dbReference type="InterPro" id="IPR036098">
    <property type="entry name" value="Thymidylate_synthase_ThyX_sf"/>
</dbReference>